<dbReference type="GO" id="GO:0015297">
    <property type="term" value="F:antiporter activity"/>
    <property type="evidence" value="ECO:0007669"/>
    <property type="project" value="InterPro"/>
</dbReference>
<feature type="transmembrane region" description="Helical" evidence="8">
    <location>
        <begin position="235"/>
        <end position="261"/>
    </location>
</feature>
<evidence type="ECO:0000256" key="1">
    <source>
        <dbReference type="ARBA" id="ARBA00004651"/>
    </source>
</evidence>
<dbReference type="STRING" id="1027249.SAMN05216179_0888"/>
<dbReference type="CDD" id="cd13138">
    <property type="entry name" value="MATE_yoeA_like"/>
    <property type="match status" value="1"/>
</dbReference>
<organism evidence="9 10">
    <name type="scientific">Gracilibacillus kekensis</name>
    <dbReference type="NCBI Taxonomy" id="1027249"/>
    <lineage>
        <taxon>Bacteria</taxon>
        <taxon>Bacillati</taxon>
        <taxon>Bacillota</taxon>
        <taxon>Bacilli</taxon>
        <taxon>Bacillales</taxon>
        <taxon>Bacillaceae</taxon>
        <taxon>Gracilibacillus</taxon>
    </lineage>
</organism>
<evidence type="ECO:0000256" key="5">
    <source>
        <dbReference type="ARBA" id="ARBA00022692"/>
    </source>
</evidence>
<name>A0A1M7L074_9BACI</name>
<feature type="transmembrane region" description="Helical" evidence="8">
    <location>
        <begin position="92"/>
        <end position="115"/>
    </location>
</feature>
<dbReference type="InterPro" id="IPR052031">
    <property type="entry name" value="Membrane_Transporter-Flippase"/>
</dbReference>
<evidence type="ECO:0000256" key="8">
    <source>
        <dbReference type="SAM" id="Phobius"/>
    </source>
</evidence>
<evidence type="ECO:0000256" key="4">
    <source>
        <dbReference type="ARBA" id="ARBA00022475"/>
    </source>
</evidence>
<feature type="transmembrane region" description="Helical" evidence="8">
    <location>
        <begin position="49"/>
        <end position="71"/>
    </location>
</feature>
<evidence type="ECO:0000313" key="10">
    <source>
        <dbReference type="Proteomes" id="UP000184184"/>
    </source>
</evidence>
<dbReference type="GO" id="GO:0042910">
    <property type="term" value="F:xenobiotic transmembrane transporter activity"/>
    <property type="evidence" value="ECO:0007669"/>
    <property type="project" value="InterPro"/>
</dbReference>
<feature type="transmembrane region" description="Helical" evidence="8">
    <location>
        <begin position="317"/>
        <end position="343"/>
    </location>
</feature>
<feature type="transmembrane region" description="Helical" evidence="8">
    <location>
        <begin position="194"/>
        <end position="215"/>
    </location>
</feature>
<dbReference type="InterPro" id="IPR048279">
    <property type="entry name" value="MdtK-like"/>
</dbReference>
<comment type="similarity">
    <text evidence="2">Belongs to the multi antimicrobial extrusion (MATE) (TC 2.A.66.1) family.</text>
</comment>
<keyword evidence="10" id="KW-1185">Reference proteome</keyword>
<keyword evidence="7 8" id="KW-0472">Membrane</keyword>
<dbReference type="PANTHER" id="PTHR43549">
    <property type="entry name" value="MULTIDRUG RESISTANCE PROTEIN YPNP-RELATED"/>
    <property type="match status" value="1"/>
</dbReference>
<dbReference type="Proteomes" id="UP000184184">
    <property type="component" value="Unassembled WGS sequence"/>
</dbReference>
<dbReference type="EMBL" id="FRCZ01000001">
    <property type="protein sequence ID" value="SHM70880.1"/>
    <property type="molecule type" value="Genomic_DNA"/>
</dbReference>
<dbReference type="AlphaFoldDB" id="A0A1M7L074"/>
<reference evidence="9 10" key="1">
    <citation type="submission" date="2016-11" db="EMBL/GenBank/DDBJ databases">
        <authorList>
            <person name="Jaros S."/>
            <person name="Januszkiewicz K."/>
            <person name="Wedrychowicz H."/>
        </authorList>
    </citation>
    <scope>NUCLEOTIDE SEQUENCE [LARGE SCALE GENOMIC DNA]</scope>
    <source>
        <strain evidence="9 10">CGMCC 1.10681</strain>
    </source>
</reference>
<evidence type="ECO:0000256" key="7">
    <source>
        <dbReference type="ARBA" id="ARBA00023136"/>
    </source>
</evidence>
<dbReference type="OrthoDB" id="9776324at2"/>
<evidence type="ECO:0000256" key="6">
    <source>
        <dbReference type="ARBA" id="ARBA00022989"/>
    </source>
</evidence>
<feature type="transmembrane region" description="Helical" evidence="8">
    <location>
        <begin position="12"/>
        <end position="29"/>
    </location>
</feature>
<feature type="transmembrane region" description="Helical" evidence="8">
    <location>
        <begin position="412"/>
        <end position="432"/>
    </location>
</feature>
<keyword evidence="5 8" id="KW-0812">Transmembrane</keyword>
<dbReference type="RefSeq" id="WP_073199990.1">
    <property type="nucleotide sequence ID" value="NZ_FRCZ01000001.1"/>
</dbReference>
<comment type="subcellular location">
    <subcellularLocation>
        <location evidence="1">Cell membrane</location>
        <topology evidence="1">Multi-pass membrane protein</topology>
    </subcellularLocation>
</comment>
<dbReference type="PIRSF" id="PIRSF006603">
    <property type="entry name" value="DinF"/>
    <property type="match status" value="1"/>
</dbReference>
<proteinExistence type="inferred from homology"/>
<evidence type="ECO:0000313" key="9">
    <source>
        <dbReference type="EMBL" id="SHM70880.1"/>
    </source>
</evidence>
<feature type="transmembrane region" description="Helical" evidence="8">
    <location>
        <begin position="135"/>
        <end position="157"/>
    </location>
</feature>
<keyword evidence="3" id="KW-0813">Transport</keyword>
<dbReference type="NCBIfam" id="TIGR00797">
    <property type="entry name" value="matE"/>
    <property type="match status" value="1"/>
</dbReference>
<evidence type="ECO:0000256" key="3">
    <source>
        <dbReference type="ARBA" id="ARBA00022448"/>
    </source>
</evidence>
<feature type="transmembrane region" description="Helical" evidence="8">
    <location>
        <begin position="383"/>
        <end position="400"/>
    </location>
</feature>
<gene>
    <name evidence="9" type="ORF">SAMN05216179_0888</name>
</gene>
<sequence>MKRQRDFTQGSIWKDLFYFSTPIMFAQLLQVSYQFIDSLWVGNLLGANALGSVAVSGTVIFTILSFIIGMNNTTLTVLSQQKGRSNEQGLQTYVNAFVVTLSVLAVMMGVLGFLFASTVLTLLGTPEAMMTDAVVYLRINAAGIIFLVGYNFISTALRAVGDSKTPLKFVAIAVLLNIVLDPILISVFNLGVQGAAIATILSQGFSFIYGIAFVIRKKLIPIKWPTIPAWSEVKLILNLGIPSGLQMAVISAGAAAIISVVTSHGEAAVAGYSAAQRLDSLFLLPAHALGATVNSMAGQNIGVGQWARVKKIATYGVLYNTVVMLVFACLIVFFAEFGIRLFIQEQAAVKFGAQYLLIIAFFYPFLGINFVLNGIVRASGAMYQVLILNLISFWLLRYPLAYLFSEIMGEDGIAYGIGVSFMISSVIAFLYYRYGKWREKKIFSD</sequence>
<feature type="transmembrane region" description="Helical" evidence="8">
    <location>
        <begin position="355"/>
        <end position="376"/>
    </location>
</feature>
<dbReference type="GO" id="GO:0005886">
    <property type="term" value="C:plasma membrane"/>
    <property type="evidence" value="ECO:0007669"/>
    <property type="project" value="UniProtKB-SubCell"/>
</dbReference>
<feature type="transmembrane region" description="Helical" evidence="8">
    <location>
        <begin position="281"/>
        <end position="297"/>
    </location>
</feature>
<keyword evidence="4" id="KW-1003">Cell membrane</keyword>
<keyword evidence="6 8" id="KW-1133">Transmembrane helix</keyword>
<dbReference type="InterPro" id="IPR002528">
    <property type="entry name" value="MATE_fam"/>
</dbReference>
<accession>A0A1M7L074</accession>
<dbReference type="Pfam" id="PF01554">
    <property type="entry name" value="MatE"/>
    <property type="match status" value="2"/>
</dbReference>
<protein>
    <submittedName>
        <fullName evidence="9">Putative efflux protein, MATE family</fullName>
    </submittedName>
</protein>
<feature type="transmembrane region" description="Helical" evidence="8">
    <location>
        <begin position="169"/>
        <end position="188"/>
    </location>
</feature>
<dbReference type="PANTHER" id="PTHR43549:SF3">
    <property type="entry name" value="MULTIDRUG RESISTANCE PROTEIN YPNP-RELATED"/>
    <property type="match status" value="1"/>
</dbReference>
<evidence type="ECO:0000256" key="2">
    <source>
        <dbReference type="ARBA" id="ARBA00010199"/>
    </source>
</evidence>